<protein>
    <recommendedName>
        <fullName evidence="4">Pentapeptide repeat-containing protein</fullName>
    </recommendedName>
</protein>
<name>A0A1I2HJ93_9BACT</name>
<proteinExistence type="predicted"/>
<evidence type="ECO:0000313" key="2">
    <source>
        <dbReference type="EMBL" id="SFF29483.1"/>
    </source>
</evidence>
<sequence>MPTTFTRPHASLSRSLLSASRLGPSLLLSASVLAPLACDDATADRDDASAIDLRDGGACPCDGGVDHLGNPVSTDVCGQQVCGEDFQYYACGPTGWVAQGGVCGGDDGCDCPGGTDHLGNPVHATTCGQQVCGEDFQYYACGQTGWVAQGGVCGGGDDAGDDDCDCPGGTDHLGNAVHATVCGQQICGEDFQYYACGQDGWVAQGGVCGGDDGCDCPGGTDHLGNAVHATSCGQQVCGEDLQYYACGQDGWVAQGGVCGGDGGGGLVFTTPAQLQSALDNGVDVRGATITFPFAMNVTMKDFRDVHFAGGVDGGWFFGTELDGAVFSGLVRRAPFLYADLDGADFSGATLDRCDFAFTVNADTATWPAANAITRTVWTGSGSRSAAMLPHTRLDTLVAPATLDALLAGGLVSDGMLGSSWRSYLYDSYLACVGGGTSKYFHLKSYVFDAVDGRYSGGSYVSPAGGPTLAFMHDLDYENNATPEFAGYIDRALADLIASNEAAYLDDPFGGRVSWSSERGVVDALADLYASPEAWYAALFNYAVQWNTPTASRNAAEIALAPDTIAATLATLGGAARQQFINLAADRLFSMEDLVGDPYRATIVAAIHAVLRARPAGAMPCPHL</sequence>
<organism evidence="2 3">
    <name type="scientific">Nannocystis exedens</name>
    <dbReference type="NCBI Taxonomy" id="54"/>
    <lineage>
        <taxon>Bacteria</taxon>
        <taxon>Pseudomonadati</taxon>
        <taxon>Myxococcota</taxon>
        <taxon>Polyangia</taxon>
        <taxon>Nannocystales</taxon>
        <taxon>Nannocystaceae</taxon>
        <taxon>Nannocystis</taxon>
    </lineage>
</organism>
<feature type="chain" id="PRO_5011687140" description="Pentapeptide repeat-containing protein" evidence="1">
    <location>
        <begin position="35"/>
        <end position="623"/>
    </location>
</feature>
<accession>A0A1I2HJ93</accession>
<keyword evidence="3" id="KW-1185">Reference proteome</keyword>
<dbReference type="EMBL" id="FOMX01000043">
    <property type="protein sequence ID" value="SFF29483.1"/>
    <property type="molecule type" value="Genomic_DNA"/>
</dbReference>
<evidence type="ECO:0000256" key="1">
    <source>
        <dbReference type="SAM" id="SignalP"/>
    </source>
</evidence>
<dbReference type="Proteomes" id="UP000199400">
    <property type="component" value="Unassembled WGS sequence"/>
</dbReference>
<gene>
    <name evidence="2" type="ORF">SAMN02745121_07985</name>
</gene>
<evidence type="ECO:0000313" key="3">
    <source>
        <dbReference type="Proteomes" id="UP000199400"/>
    </source>
</evidence>
<reference evidence="3" key="1">
    <citation type="submission" date="2016-10" db="EMBL/GenBank/DDBJ databases">
        <authorList>
            <person name="Varghese N."/>
            <person name="Submissions S."/>
        </authorList>
    </citation>
    <scope>NUCLEOTIDE SEQUENCE [LARGE SCALE GENOMIC DNA]</scope>
    <source>
        <strain evidence="3">ATCC 25963</strain>
    </source>
</reference>
<dbReference type="SUPFAM" id="SSF141571">
    <property type="entry name" value="Pentapeptide repeat-like"/>
    <property type="match status" value="1"/>
</dbReference>
<dbReference type="AlphaFoldDB" id="A0A1I2HJ93"/>
<evidence type="ECO:0008006" key="4">
    <source>
        <dbReference type="Google" id="ProtNLM"/>
    </source>
</evidence>
<dbReference type="Gene3D" id="2.160.20.80">
    <property type="entry name" value="E3 ubiquitin-protein ligase SopA"/>
    <property type="match status" value="1"/>
</dbReference>
<keyword evidence="1" id="KW-0732">Signal</keyword>
<feature type="signal peptide" evidence="1">
    <location>
        <begin position="1"/>
        <end position="34"/>
    </location>
</feature>